<evidence type="ECO:0000256" key="1">
    <source>
        <dbReference type="SAM" id="MobiDB-lite"/>
    </source>
</evidence>
<name>E6PIP6_9ZZZZ</name>
<evidence type="ECO:0000313" key="2">
    <source>
        <dbReference type="EMBL" id="CBH76337.1"/>
    </source>
</evidence>
<proteinExistence type="predicted"/>
<comment type="caution">
    <text evidence="2">The sequence shown here is derived from an EMBL/GenBank/DDBJ whole genome shotgun (WGS) entry which is preliminary data.</text>
</comment>
<protein>
    <submittedName>
        <fullName evidence="2">Uncharacterized protein</fullName>
    </submittedName>
</protein>
<gene>
    <name evidence="2" type="ORF">CARN1_0817</name>
</gene>
<feature type="region of interest" description="Disordered" evidence="1">
    <location>
        <begin position="83"/>
        <end position="117"/>
    </location>
</feature>
<sequence length="117" mass="13402">MSNPAKRNGTVVQIHAHGALVRLENGELASINENEVAAYRNFLERALQSEREIELAVVPRNRRLEAKVLPIQRDDAFEERLLRFNQGDGSESDEEARAASPQRRRRFVPKKRNDSKP</sequence>
<dbReference type="EMBL" id="CABL01000019">
    <property type="protein sequence ID" value="CBH76337.1"/>
    <property type="molecule type" value="Genomic_DNA"/>
</dbReference>
<organism evidence="2">
    <name type="scientific">mine drainage metagenome</name>
    <dbReference type="NCBI Taxonomy" id="410659"/>
    <lineage>
        <taxon>unclassified sequences</taxon>
        <taxon>metagenomes</taxon>
        <taxon>ecological metagenomes</taxon>
    </lineage>
</organism>
<reference evidence="2" key="1">
    <citation type="submission" date="2009-10" db="EMBL/GenBank/DDBJ databases">
        <title>Diversity of trophic interactions inside an arsenic-rich microbial ecosystem.</title>
        <authorList>
            <person name="Bertin P.N."/>
            <person name="Heinrich-Salmeron A."/>
            <person name="Pelletier E."/>
            <person name="Goulhen-Chollet F."/>
            <person name="Arsene-Ploetze F."/>
            <person name="Gallien S."/>
            <person name="Calteau A."/>
            <person name="Vallenet D."/>
            <person name="Casiot C."/>
            <person name="Chane-Woon-Ming B."/>
            <person name="Giloteaux L."/>
            <person name="Barakat M."/>
            <person name="Bonnefoy V."/>
            <person name="Bruneel O."/>
            <person name="Chandler M."/>
            <person name="Cleiss J."/>
            <person name="Duran R."/>
            <person name="Elbaz-Poulichet F."/>
            <person name="Fonknechten N."/>
            <person name="Lauga B."/>
            <person name="Mornico D."/>
            <person name="Ortet P."/>
            <person name="Schaeffer C."/>
            <person name="Siguier P."/>
            <person name="Alexander Thil Smith A."/>
            <person name="Van Dorsselaer A."/>
            <person name="Weissenbach J."/>
            <person name="Medigue C."/>
            <person name="Le Paslier D."/>
        </authorList>
    </citation>
    <scope>NUCLEOTIDE SEQUENCE</scope>
</reference>
<accession>E6PIP6</accession>
<dbReference type="AlphaFoldDB" id="E6PIP6"/>